<dbReference type="InterPro" id="IPR013320">
    <property type="entry name" value="ConA-like_dom_sf"/>
</dbReference>
<dbReference type="Proteomes" id="UP000005546">
    <property type="component" value="Unassembled WGS sequence"/>
</dbReference>
<name>F3QXP5_9BACT</name>
<evidence type="ECO:0008006" key="3">
    <source>
        <dbReference type="Google" id="ProtNLM"/>
    </source>
</evidence>
<dbReference type="eggNOG" id="COG3506">
    <property type="taxonomic scope" value="Bacteria"/>
</dbReference>
<dbReference type="PANTHER" id="PTHR35332">
    <property type="entry name" value="REGULATION OF ENOLASE PROTEIN 1"/>
    <property type="match status" value="1"/>
</dbReference>
<evidence type="ECO:0000313" key="2">
    <source>
        <dbReference type="Proteomes" id="UP000005546"/>
    </source>
</evidence>
<reference evidence="1 2" key="1">
    <citation type="submission" date="2011-02" db="EMBL/GenBank/DDBJ databases">
        <authorList>
            <person name="Weinstock G."/>
            <person name="Sodergren E."/>
            <person name="Clifton S."/>
            <person name="Fulton L."/>
            <person name="Fulton B."/>
            <person name="Courtney L."/>
            <person name="Fronick C."/>
            <person name="Harrison M."/>
            <person name="Strong C."/>
            <person name="Farmer C."/>
            <person name="Delahaunty K."/>
            <person name="Markovic C."/>
            <person name="Hall O."/>
            <person name="Minx P."/>
            <person name="Tomlinson C."/>
            <person name="Mitreva M."/>
            <person name="Hou S."/>
            <person name="Chen J."/>
            <person name="Wollam A."/>
            <person name="Pepin K.H."/>
            <person name="Johnson M."/>
            <person name="Bhonagiri V."/>
            <person name="Zhang X."/>
            <person name="Suruliraj S."/>
            <person name="Warren W."/>
            <person name="Chinwalla A."/>
            <person name="Mardis E.R."/>
            <person name="Wilson R.K."/>
        </authorList>
    </citation>
    <scope>NUCLEOTIDE SEQUENCE [LARGE SCALE GENOMIC DNA]</scope>
    <source>
        <strain evidence="1 2">YIT 11841</strain>
    </source>
</reference>
<comment type="caution">
    <text evidence="1">The sequence shown here is derived from an EMBL/GenBank/DDBJ whole genome shotgun (WGS) entry which is preliminary data.</text>
</comment>
<dbReference type="EMBL" id="AFBR01000087">
    <property type="protein sequence ID" value="EGG51113.1"/>
    <property type="molecule type" value="Genomic_DNA"/>
</dbReference>
<protein>
    <recommendedName>
        <fullName evidence="3">DUF1349 domain-containing protein</fullName>
    </recommendedName>
</protein>
<dbReference type="Gene3D" id="2.60.120.200">
    <property type="match status" value="1"/>
</dbReference>
<dbReference type="PANTHER" id="PTHR35332:SF2">
    <property type="entry name" value="REGULATION OF ENOLASE PROTEIN 1"/>
    <property type="match status" value="1"/>
</dbReference>
<accession>F3QXP5</accession>
<sequence>MTFFVFSGEFPQKHPVFILPESKNDVFLNRKPSKGIQNNPNIIIPFMRKAFILPALIVTGLAAQSCQQKNQEKNMVEEVTADTTAVSAKVASCDVRMDGITFTGALNGADTCVTVKDGRAIEFRCTEKLDFFCDPNGGQLSNTTLPILLTEVDNSQPFTLTAKVTPGFTTEGTYNAADLFVYANDTLWQKFAFEQDERGNHRIVTVRTQGTSDDNNHERLTVPSVYLKISSDTRTIASYYSLDQKEWQMVRLYKNYYPGKIWVGIASQCPQKGECTSLFEEVSLQQTAVSDFRMGE</sequence>
<dbReference type="GO" id="GO:0004553">
    <property type="term" value="F:hydrolase activity, hydrolyzing O-glycosyl compounds"/>
    <property type="evidence" value="ECO:0007669"/>
    <property type="project" value="UniProtKB-ARBA"/>
</dbReference>
<organism evidence="1 2">
    <name type="scientific">Paraprevotella xylaniphila YIT 11841</name>
    <dbReference type="NCBI Taxonomy" id="762982"/>
    <lineage>
        <taxon>Bacteria</taxon>
        <taxon>Pseudomonadati</taxon>
        <taxon>Bacteroidota</taxon>
        <taxon>Bacteroidia</taxon>
        <taxon>Bacteroidales</taxon>
        <taxon>Prevotellaceae</taxon>
        <taxon>Paraprevotella</taxon>
    </lineage>
</organism>
<dbReference type="STRING" id="762982.HMPREF9442_02966"/>
<dbReference type="Pfam" id="PF07081">
    <property type="entry name" value="DUF1349"/>
    <property type="match status" value="1"/>
</dbReference>
<proteinExistence type="predicted"/>
<evidence type="ECO:0000313" key="1">
    <source>
        <dbReference type="EMBL" id="EGG51113.1"/>
    </source>
</evidence>
<dbReference type="AlphaFoldDB" id="F3QXP5"/>
<gene>
    <name evidence="1" type="ORF">HMPREF9442_02966</name>
</gene>
<keyword evidence="2" id="KW-1185">Reference proteome</keyword>
<dbReference type="InterPro" id="IPR009784">
    <property type="entry name" value="DUF1349"/>
</dbReference>
<dbReference type="SUPFAM" id="SSF49899">
    <property type="entry name" value="Concanavalin A-like lectins/glucanases"/>
    <property type="match status" value="1"/>
</dbReference>
<dbReference type="GO" id="GO:0005975">
    <property type="term" value="P:carbohydrate metabolic process"/>
    <property type="evidence" value="ECO:0007669"/>
    <property type="project" value="UniProtKB-ARBA"/>
</dbReference>
<dbReference type="HOGENOM" id="CLU_082825_1_0_10"/>